<dbReference type="InterPro" id="IPR037523">
    <property type="entry name" value="VOC_core"/>
</dbReference>
<evidence type="ECO:0000313" key="2">
    <source>
        <dbReference type="EMBL" id="MDG0817590.1"/>
    </source>
</evidence>
<dbReference type="RefSeq" id="WP_277579062.1">
    <property type="nucleotide sequence ID" value="NZ_JANRMI010000004.1"/>
</dbReference>
<protein>
    <submittedName>
        <fullName evidence="2">VOC family protein</fullName>
    </submittedName>
</protein>
<dbReference type="PROSITE" id="PS51819">
    <property type="entry name" value="VOC"/>
    <property type="match status" value="1"/>
</dbReference>
<dbReference type="Gene3D" id="3.10.180.10">
    <property type="entry name" value="2,3-Dihydroxybiphenyl 1,2-Dioxygenase, domain 1"/>
    <property type="match status" value="1"/>
</dbReference>
<dbReference type="InterPro" id="IPR029068">
    <property type="entry name" value="Glyas_Bleomycin-R_OHBP_Dase"/>
</dbReference>
<evidence type="ECO:0000259" key="1">
    <source>
        <dbReference type="PROSITE" id="PS51819"/>
    </source>
</evidence>
<dbReference type="Pfam" id="PF00903">
    <property type="entry name" value="Glyoxalase"/>
    <property type="match status" value="1"/>
</dbReference>
<keyword evidence="3" id="KW-1185">Reference proteome</keyword>
<proteinExistence type="predicted"/>
<feature type="domain" description="VOC" evidence="1">
    <location>
        <begin position="5"/>
        <end position="119"/>
    </location>
</feature>
<comment type="caution">
    <text evidence="2">The sequence shown here is derived from an EMBL/GenBank/DDBJ whole genome shotgun (WGS) entry which is preliminary data.</text>
</comment>
<dbReference type="Proteomes" id="UP001152321">
    <property type="component" value="Unassembled WGS sequence"/>
</dbReference>
<dbReference type="CDD" id="cd06587">
    <property type="entry name" value="VOC"/>
    <property type="match status" value="1"/>
</dbReference>
<name>A0ABT6DL46_9BACT</name>
<sequence length="133" mass="15188">MDVNGVGGIFIKAKNPEKLYTWYEKNLGLQRDDKGGFIIPVERLLPDYTLVSFLPVDTSYFSPSQAPCMLNFQVNDLAPVLTKLAENGVRIEDHLSESEYGKFAWVFDPEGNKIEFWEPRPLFYNPIDIGEPD</sequence>
<dbReference type="SUPFAM" id="SSF54593">
    <property type="entry name" value="Glyoxalase/Bleomycin resistance protein/Dihydroxybiphenyl dioxygenase"/>
    <property type="match status" value="1"/>
</dbReference>
<reference evidence="2" key="1">
    <citation type="submission" date="2022-08" db="EMBL/GenBank/DDBJ databases">
        <title>Novel Bdellovibrio Species Isolated from Svalbard: Designation Bdellovibrio svalbardensis.</title>
        <authorList>
            <person name="Mitchell R.J."/>
            <person name="Choi S.Y."/>
        </authorList>
    </citation>
    <scope>NUCLEOTIDE SEQUENCE</scope>
    <source>
        <strain evidence="2">PAP01</strain>
    </source>
</reference>
<gene>
    <name evidence="2" type="ORF">NWE73_14515</name>
</gene>
<evidence type="ECO:0000313" key="3">
    <source>
        <dbReference type="Proteomes" id="UP001152321"/>
    </source>
</evidence>
<organism evidence="2 3">
    <name type="scientific">Bdellovibrio svalbardensis</name>
    <dbReference type="NCBI Taxonomy" id="2972972"/>
    <lineage>
        <taxon>Bacteria</taxon>
        <taxon>Pseudomonadati</taxon>
        <taxon>Bdellovibrionota</taxon>
        <taxon>Bdellovibrionia</taxon>
        <taxon>Bdellovibrionales</taxon>
        <taxon>Pseudobdellovibrionaceae</taxon>
        <taxon>Bdellovibrio</taxon>
    </lineage>
</organism>
<dbReference type="EMBL" id="JANRMI010000004">
    <property type="protein sequence ID" value="MDG0817590.1"/>
    <property type="molecule type" value="Genomic_DNA"/>
</dbReference>
<accession>A0ABT6DL46</accession>
<dbReference type="InterPro" id="IPR004360">
    <property type="entry name" value="Glyas_Fos-R_dOase_dom"/>
</dbReference>